<keyword evidence="2" id="KW-1185">Reference proteome</keyword>
<gene>
    <name evidence="1" type="ORF">VPK24_02375</name>
</gene>
<sequence length="83" mass="8581">MEQRGRSRPCAELGTLAARFCSQDASGGRVNSVAAATIATVGTVETLETLETLETVPIALGQARIGEIQIAGIREVCGMCGIC</sequence>
<comment type="caution">
    <text evidence="1">The sequence shown here is derived from an EMBL/GenBank/DDBJ whole genome shotgun (WGS) entry which is preliminary data.</text>
</comment>
<evidence type="ECO:0000313" key="1">
    <source>
        <dbReference type="EMBL" id="MFG3816468.1"/>
    </source>
</evidence>
<evidence type="ECO:0000313" key="2">
    <source>
        <dbReference type="Proteomes" id="UP001604335"/>
    </source>
</evidence>
<protein>
    <submittedName>
        <fullName evidence="1">Uncharacterized protein</fullName>
    </submittedName>
</protein>
<accession>A0ABW7C956</accession>
<dbReference type="RefSeq" id="WP_393010383.1">
    <property type="nucleotide sequence ID" value="NZ_JAZAQF010000012.1"/>
</dbReference>
<reference evidence="2" key="1">
    <citation type="journal article" date="2024" name="Algal Res.">
        <title>Biochemical, toxicological and genomic investigation of a high-biomass producing Limnothrix strain isolated from Italian shallow drinking water reservoir.</title>
        <authorList>
            <person name="Simonazzi M."/>
            <person name="Shishido T.K."/>
            <person name="Delbaje E."/>
            <person name="Wahlsten M."/>
            <person name="Fewer D.P."/>
            <person name="Sivonen K."/>
            <person name="Pezzolesi L."/>
            <person name="Pistocchi R."/>
        </authorList>
    </citation>
    <scope>NUCLEOTIDE SEQUENCE [LARGE SCALE GENOMIC DNA]</scope>
    <source>
        <strain evidence="2">LRLZ20PSL1</strain>
    </source>
</reference>
<dbReference type="Proteomes" id="UP001604335">
    <property type="component" value="Unassembled WGS sequence"/>
</dbReference>
<organism evidence="1 2">
    <name type="scientific">Limnothrix redekei LRLZ20PSL1</name>
    <dbReference type="NCBI Taxonomy" id="3112953"/>
    <lineage>
        <taxon>Bacteria</taxon>
        <taxon>Bacillati</taxon>
        <taxon>Cyanobacteriota</taxon>
        <taxon>Cyanophyceae</taxon>
        <taxon>Pseudanabaenales</taxon>
        <taxon>Pseudanabaenaceae</taxon>
        <taxon>Limnothrix</taxon>
    </lineage>
</organism>
<name>A0ABW7C956_9CYAN</name>
<dbReference type="EMBL" id="JAZAQF010000012">
    <property type="protein sequence ID" value="MFG3816468.1"/>
    <property type="molecule type" value="Genomic_DNA"/>
</dbReference>
<proteinExistence type="predicted"/>